<dbReference type="InterPro" id="IPR000209">
    <property type="entry name" value="Peptidase_S8/S53_dom"/>
</dbReference>
<dbReference type="GO" id="GO:0006508">
    <property type="term" value="P:proteolysis"/>
    <property type="evidence" value="ECO:0007669"/>
    <property type="project" value="InterPro"/>
</dbReference>
<comment type="caution">
    <text evidence="4">The sequence shown here is derived from an EMBL/GenBank/DDBJ whole genome shotgun (WGS) entry which is preliminary data.</text>
</comment>
<reference evidence="4" key="1">
    <citation type="journal article" date="2021" name="Proc. Natl. Acad. Sci. U.S.A.">
        <title>Three genomes in the algal genus Volvox reveal the fate of a haploid sex-determining region after a transition to homothallism.</title>
        <authorList>
            <person name="Yamamoto K."/>
            <person name="Hamaji T."/>
            <person name="Kawai-Toyooka H."/>
            <person name="Matsuzaki R."/>
            <person name="Takahashi F."/>
            <person name="Nishimura Y."/>
            <person name="Kawachi M."/>
            <person name="Noguchi H."/>
            <person name="Minakuchi Y."/>
            <person name="Umen J.G."/>
            <person name="Toyoda A."/>
            <person name="Nozaki H."/>
        </authorList>
    </citation>
    <scope>NUCLEOTIDE SEQUENCE</scope>
    <source>
        <strain evidence="4">NIES-3786</strain>
    </source>
</reference>
<dbReference type="SUPFAM" id="SSF52743">
    <property type="entry name" value="Subtilisin-like"/>
    <property type="match status" value="1"/>
</dbReference>
<comment type="similarity">
    <text evidence="1 2">Belongs to the peptidase S8 family.</text>
</comment>
<evidence type="ECO:0000313" key="5">
    <source>
        <dbReference type="Proteomes" id="UP000747110"/>
    </source>
</evidence>
<dbReference type="Pfam" id="PF00082">
    <property type="entry name" value="Peptidase_S8"/>
    <property type="match status" value="1"/>
</dbReference>
<dbReference type="PANTHER" id="PTHR43399">
    <property type="entry name" value="SUBTILISIN-RELATED"/>
    <property type="match status" value="1"/>
</dbReference>
<evidence type="ECO:0000256" key="1">
    <source>
        <dbReference type="ARBA" id="ARBA00011073"/>
    </source>
</evidence>
<gene>
    <name evidence="4" type="ORF">Vretifemale_20169</name>
</gene>
<dbReference type="PANTHER" id="PTHR43399:SF4">
    <property type="entry name" value="CELL WALL-ASSOCIATED PROTEASE"/>
    <property type="match status" value="1"/>
</dbReference>
<name>A0A8J4D4I8_9CHLO</name>
<feature type="non-terminal residue" evidence="4">
    <location>
        <position position="187"/>
    </location>
</feature>
<dbReference type="GO" id="GO:0004252">
    <property type="term" value="F:serine-type endopeptidase activity"/>
    <property type="evidence" value="ECO:0007669"/>
    <property type="project" value="InterPro"/>
</dbReference>
<evidence type="ECO:0000256" key="2">
    <source>
        <dbReference type="PROSITE-ProRule" id="PRU01240"/>
    </source>
</evidence>
<dbReference type="EMBL" id="BNCP01000081">
    <property type="protein sequence ID" value="GIL92715.1"/>
    <property type="molecule type" value="Genomic_DNA"/>
</dbReference>
<evidence type="ECO:0000259" key="3">
    <source>
        <dbReference type="Pfam" id="PF00082"/>
    </source>
</evidence>
<accession>A0A8J4D4I8</accession>
<dbReference type="Gene3D" id="3.40.50.200">
    <property type="entry name" value="Peptidase S8/S53 domain"/>
    <property type="match status" value="1"/>
</dbReference>
<dbReference type="AlphaFoldDB" id="A0A8J4D4I8"/>
<evidence type="ECO:0000313" key="4">
    <source>
        <dbReference type="EMBL" id="GIL92715.1"/>
    </source>
</evidence>
<feature type="domain" description="Peptidase S8/S53" evidence="3">
    <location>
        <begin position="4"/>
        <end position="176"/>
    </location>
</feature>
<dbReference type="Proteomes" id="UP000747110">
    <property type="component" value="Unassembled WGS sequence"/>
</dbReference>
<protein>
    <recommendedName>
        <fullName evidence="3">Peptidase S8/S53 domain-containing protein</fullName>
    </recommendedName>
</protein>
<dbReference type="InterPro" id="IPR036852">
    <property type="entry name" value="Peptidase_S8/S53_dom_sf"/>
</dbReference>
<dbReference type="PROSITE" id="PS51892">
    <property type="entry name" value="SUBTILASE"/>
    <property type="match status" value="1"/>
</dbReference>
<sequence length="187" mass="20323">MCLKVTPNDRKFYLSNILVAIDYAIKEGAHIISCSFGPEENNHNPQNAAQRDALRNETNLYKKAMDSLKNKSMLLVAAAGNEAINLDDVEFYNPCTLVRDYPDNLMCVMATDTQDKRLVVRVATRLEGSNYGPRTVSVAAPGNEILSTVINHTWANSSGSSMATPMVAGVAALVMSIMGAGDGNFYK</sequence>
<keyword evidence="5" id="KW-1185">Reference proteome</keyword>
<dbReference type="OrthoDB" id="543720at2759"/>
<proteinExistence type="inferred from homology"/>
<dbReference type="InterPro" id="IPR051048">
    <property type="entry name" value="Peptidase_S8/S53_subtilisin"/>
</dbReference>
<organism evidence="4 5">
    <name type="scientific">Volvox reticuliferus</name>
    <dbReference type="NCBI Taxonomy" id="1737510"/>
    <lineage>
        <taxon>Eukaryota</taxon>
        <taxon>Viridiplantae</taxon>
        <taxon>Chlorophyta</taxon>
        <taxon>core chlorophytes</taxon>
        <taxon>Chlorophyceae</taxon>
        <taxon>CS clade</taxon>
        <taxon>Chlamydomonadales</taxon>
        <taxon>Volvocaceae</taxon>
        <taxon>Volvox</taxon>
    </lineage>
</organism>
<comment type="caution">
    <text evidence="2">Lacks conserved residue(s) required for the propagation of feature annotation.</text>
</comment>